<dbReference type="Gene3D" id="3.40.50.2000">
    <property type="entry name" value="Glycogen Phosphorylase B"/>
    <property type="match status" value="1"/>
</dbReference>
<keyword evidence="1" id="KW-1003">Cell membrane</keyword>
<evidence type="ECO:0000313" key="5">
    <source>
        <dbReference type="EMBL" id="MBS4076852.1"/>
    </source>
</evidence>
<dbReference type="SUPFAM" id="SSF53335">
    <property type="entry name" value="S-adenosyl-L-methionine-dependent methyltransferases"/>
    <property type="match status" value="1"/>
</dbReference>
<evidence type="ECO:0000313" key="6">
    <source>
        <dbReference type="Proteomes" id="UP000676035"/>
    </source>
</evidence>
<dbReference type="InterPro" id="IPR001173">
    <property type="entry name" value="Glyco_trans_2-like"/>
</dbReference>
<feature type="coiled-coil region" evidence="2">
    <location>
        <begin position="288"/>
        <end position="336"/>
    </location>
</feature>
<keyword evidence="5" id="KW-0328">Glycosyltransferase</keyword>
<keyword evidence="1" id="KW-0997">Cell inner membrane</keyword>
<sequence>MKKTTDDKKPAGEVNSKTYWDYRFSNDWEENFGREQSIFFSEVAVNGFPAWLTDQIKDQQLTMCDWGCAQGDGTQNLANRLQLPELVGVDFSPEAIAKARAAYPKNLFICDDFLGESSSPAWDVLFSSNTLEHFAEPWDVLDKVRTKAKKFIALLLPFREKDLIDEHFYSFDFDNIPASFGTWALTHSSITDTSQDQPNYWPGEQILLVYSNLDNHEATKLYLKNLNIEPNSQLRDKMDLHRQLLKTQYDEFEKVRESLEARQTELLLIHAETQAALKASEETQRITAEAHNLVVDQLNSKAEQLHSEAEKLHNQVEQLNNTVEQLYADAKKLNSEVEHLHIIEAQYTKVIESKSWMLTKPLRLAMRIARHGITAGDKRSLKNKLRGVYHRLPLSTAVKKTVRHSYSTIVEAPISAVKTQLMSVNLFELPSLRPAPQQEGLADYIFWGVIDWHFRHQRPQQLAQALAGAGRRVFYVSVNLIDDPRPGFHVEQLDTHGRLFQINLYAKGSPVIYTTAPSFDISEQLRGSIGQVLNWAGTRQIVSMIQHPFWYETCNMLPDSEVVYDCMDHHEGFGNVSEEVLSIERALMRNADITITTSTWLDEIVSKHTQNRVLIRNAGEYDHFANRPGNVYTDPQQRKIIGYYGAIAEWFDVTLMENVARAFPQHCILMIGADTVGAREKLAHLDNVIFTGEMPYGELPKYVHAFDVCLLPFQVIPLTLATNPVKVYEYLSAGKPVVSVDLPEIKQFENLVHACPTTQDFIRAISEELEAPNASERIPARQAFARNQTWGHRAVQMIKRIEQERCVPRVSVVVVTYNNIELTKACLASIVEYSNHENLQIIVVDNASADGTPALLTDWVSQGENRKIILNDDNRGFAAANNQGLAIADGEFLVLLNNDTFVTPGWIRTMYRHLERNKSVGIVGPVTNNIGNEAKIQIAYQNMEEMQVEAAKYTLSHIGKLQPIQTVAFFCVMFPRKVYEDVGPLDEAFGRGFFEDDDYCRRIEQLGLTIACAEDVFIHHHLSASFNKLKSADRQALFDQNKATYEAKWGTWTPHAYKNDETNS</sequence>
<dbReference type="InterPro" id="IPR029044">
    <property type="entry name" value="Nucleotide-diphossugar_trans"/>
</dbReference>
<protein>
    <submittedName>
        <fullName evidence="5">Glycosyltransferase</fullName>
        <ecNumber evidence="5">2.4.-.-</ecNumber>
    </submittedName>
</protein>
<dbReference type="CDD" id="cd04186">
    <property type="entry name" value="GT_2_like_c"/>
    <property type="match status" value="1"/>
</dbReference>
<keyword evidence="5" id="KW-0808">Transferase</keyword>
<dbReference type="Gene3D" id="3.90.550.10">
    <property type="entry name" value="Spore Coat Polysaccharide Biosynthesis Protein SpsA, Chain A"/>
    <property type="match status" value="1"/>
</dbReference>
<evidence type="ECO:0000259" key="3">
    <source>
        <dbReference type="Pfam" id="PF00535"/>
    </source>
</evidence>
<keyword evidence="2" id="KW-0175">Coiled coil</keyword>
<dbReference type="RefSeq" id="WP_212543735.1">
    <property type="nucleotide sequence ID" value="NZ_JAGYHF010000001.1"/>
</dbReference>
<dbReference type="Gene3D" id="3.40.50.150">
    <property type="entry name" value="Vaccinia Virus protein VP39"/>
    <property type="match status" value="1"/>
</dbReference>
<accession>A0ABS5MRE6</accession>
<dbReference type="Pfam" id="PF13692">
    <property type="entry name" value="Glyco_trans_1_4"/>
    <property type="match status" value="1"/>
</dbReference>
<comment type="caution">
    <text evidence="5">The sequence shown here is derived from an EMBL/GenBank/DDBJ whole genome shotgun (WGS) entry which is preliminary data.</text>
</comment>
<proteinExistence type="predicted"/>
<dbReference type="EMBL" id="JAGYHF010000001">
    <property type="protein sequence ID" value="MBS4076852.1"/>
    <property type="molecule type" value="Genomic_DNA"/>
</dbReference>
<dbReference type="SUPFAM" id="SSF53448">
    <property type="entry name" value="Nucleotide-diphospho-sugar transferases"/>
    <property type="match status" value="1"/>
</dbReference>
<dbReference type="PANTHER" id="PTHR43179:SF7">
    <property type="entry name" value="RHAMNOSYLTRANSFERASE WBBL"/>
    <property type="match status" value="1"/>
</dbReference>
<organism evidence="5 6">
    <name type="scientific">Pseudomonas rustica</name>
    <dbReference type="NCBI Taxonomy" id="2827099"/>
    <lineage>
        <taxon>Bacteria</taxon>
        <taxon>Pseudomonadati</taxon>
        <taxon>Pseudomonadota</taxon>
        <taxon>Gammaproteobacteria</taxon>
        <taxon>Pseudomonadales</taxon>
        <taxon>Pseudomonadaceae</taxon>
        <taxon>Pseudomonas</taxon>
    </lineage>
</organism>
<gene>
    <name evidence="5" type="ORF">KFS80_00930</name>
</gene>
<name>A0ABS5MRE6_9PSED</name>
<feature type="domain" description="Methyltransferase type 12" evidence="4">
    <location>
        <begin position="65"/>
        <end position="146"/>
    </location>
</feature>
<dbReference type="Pfam" id="PF08242">
    <property type="entry name" value="Methyltransf_12"/>
    <property type="match status" value="1"/>
</dbReference>
<dbReference type="SUPFAM" id="SSF53756">
    <property type="entry name" value="UDP-Glycosyltransferase/glycogen phosphorylase"/>
    <property type="match status" value="1"/>
</dbReference>
<dbReference type="EC" id="2.4.-.-" evidence="5"/>
<evidence type="ECO:0000256" key="1">
    <source>
        <dbReference type="ARBA" id="ARBA00022519"/>
    </source>
</evidence>
<dbReference type="Proteomes" id="UP000676035">
    <property type="component" value="Unassembled WGS sequence"/>
</dbReference>
<keyword evidence="6" id="KW-1185">Reference proteome</keyword>
<dbReference type="InterPro" id="IPR029063">
    <property type="entry name" value="SAM-dependent_MTases_sf"/>
</dbReference>
<evidence type="ECO:0000256" key="2">
    <source>
        <dbReference type="SAM" id="Coils"/>
    </source>
</evidence>
<dbReference type="Pfam" id="PF00535">
    <property type="entry name" value="Glycos_transf_2"/>
    <property type="match status" value="1"/>
</dbReference>
<dbReference type="GO" id="GO:0016757">
    <property type="term" value="F:glycosyltransferase activity"/>
    <property type="evidence" value="ECO:0007669"/>
    <property type="project" value="UniProtKB-KW"/>
</dbReference>
<evidence type="ECO:0000259" key="4">
    <source>
        <dbReference type="Pfam" id="PF08242"/>
    </source>
</evidence>
<feature type="domain" description="Glycosyltransferase 2-like" evidence="3">
    <location>
        <begin position="811"/>
        <end position="982"/>
    </location>
</feature>
<dbReference type="PANTHER" id="PTHR43179">
    <property type="entry name" value="RHAMNOSYLTRANSFERASE WBBL"/>
    <property type="match status" value="1"/>
</dbReference>
<keyword evidence="1" id="KW-0472">Membrane</keyword>
<reference evidence="5 6" key="1">
    <citation type="submission" date="2021-04" db="EMBL/GenBank/DDBJ databases">
        <title>Pseudomonas rustica sp. nov. isolated from raw milk.</title>
        <authorList>
            <person name="Fiedler G."/>
            <person name="Gieschler S."/>
            <person name="Kabisch J."/>
            <person name="Grimmler C."/>
            <person name="Brinks E."/>
            <person name="Wagner N."/>
            <person name="Hetzer B."/>
            <person name="Franz C.M.A.P."/>
            <person name="Boehnlein C."/>
        </authorList>
    </citation>
    <scope>NUCLEOTIDE SEQUENCE [LARGE SCALE GENOMIC DNA]</scope>
    <source>
        <strain evidence="5 6">MBT-4</strain>
    </source>
</reference>
<dbReference type="InterPro" id="IPR013217">
    <property type="entry name" value="Methyltransf_12"/>
</dbReference>